<proteinExistence type="predicted"/>
<keyword evidence="3" id="KW-1185">Reference proteome</keyword>
<feature type="non-terminal residue" evidence="2">
    <location>
        <position position="68"/>
    </location>
</feature>
<dbReference type="AlphaFoldDB" id="K6V2L5"/>
<dbReference type="RefSeq" id="XP_004227703.1">
    <property type="nucleotide sequence ID" value="XM_004227655.1"/>
</dbReference>
<protein>
    <submittedName>
        <fullName evidence="2">CYIR protein</fullName>
    </submittedName>
</protein>
<sequence length="68" mass="7947">MDEIIKGLYVDIDVVTISRMNNRAPSNYSMKNSIPNFVTHSMGDRFNSVMFYSYSFLGISFLFFLLYK</sequence>
<dbReference type="KEGG" id="pcy:PCYB_002340"/>
<feature type="transmembrane region" description="Helical" evidence="1">
    <location>
        <begin position="49"/>
        <end position="67"/>
    </location>
</feature>
<name>K6V2L5_PLACD</name>
<gene>
    <name evidence="2" type="ORF">PCYB_002340</name>
</gene>
<keyword evidence="1" id="KW-0472">Membrane</keyword>
<organism evidence="2 3">
    <name type="scientific">Plasmodium cynomolgi (strain B)</name>
    <dbReference type="NCBI Taxonomy" id="1120755"/>
    <lineage>
        <taxon>Eukaryota</taxon>
        <taxon>Sar</taxon>
        <taxon>Alveolata</taxon>
        <taxon>Apicomplexa</taxon>
        <taxon>Aconoidasida</taxon>
        <taxon>Haemosporida</taxon>
        <taxon>Plasmodiidae</taxon>
        <taxon>Plasmodium</taxon>
        <taxon>Plasmodium (Plasmodium)</taxon>
    </lineage>
</organism>
<evidence type="ECO:0000313" key="2">
    <source>
        <dbReference type="EMBL" id="GAB69485.1"/>
    </source>
</evidence>
<keyword evidence="1" id="KW-0812">Transmembrane</keyword>
<accession>K6V2L5</accession>
<reference evidence="2 3" key="1">
    <citation type="journal article" date="2012" name="Nat. Genet.">
        <title>Plasmodium cynomolgi genome sequences provide insight into Plasmodium vivax and the monkey malaria clade.</title>
        <authorList>
            <person name="Tachibana S."/>
            <person name="Sullivan S.A."/>
            <person name="Kawai S."/>
            <person name="Nakamura S."/>
            <person name="Kim H.R."/>
            <person name="Goto N."/>
            <person name="Arisue N."/>
            <person name="Palacpac N.M.Q."/>
            <person name="Honma H."/>
            <person name="Yagi M."/>
            <person name="Tougan T."/>
            <person name="Katakai Y."/>
            <person name="Kaneko O."/>
            <person name="Mita T."/>
            <person name="Kita K."/>
            <person name="Yasutomi Y."/>
            <person name="Sutton P.L."/>
            <person name="Shakhbatyan R."/>
            <person name="Horii T."/>
            <person name="Yasunaga T."/>
            <person name="Barnwell J.W."/>
            <person name="Escalante A.A."/>
            <person name="Carlton J.M."/>
            <person name="Tanabe K."/>
        </authorList>
    </citation>
    <scope>NUCLEOTIDE SEQUENCE [LARGE SCALE GENOMIC DNA]</scope>
    <source>
        <strain evidence="2 3">B</strain>
    </source>
</reference>
<dbReference type="Proteomes" id="UP000006319">
    <property type="component" value="Unassembled WGS sequence"/>
</dbReference>
<dbReference type="EMBL" id="DF157215">
    <property type="protein sequence ID" value="GAB69485.1"/>
    <property type="molecule type" value="Genomic_DNA"/>
</dbReference>
<evidence type="ECO:0000256" key="1">
    <source>
        <dbReference type="SAM" id="Phobius"/>
    </source>
</evidence>
<keyword evidence="1" id="KW-1133">Transmembrane helix</keyword>
<dbReference type="VEuPathDB" id="PlasmoDB:PCYB_002340"/>
<dbReference type="GeneID" id="14696027"/>
<evidence type="ECO:0000313" key="3">
    <source>
        <dbReference type="Proteomes" id="UP000006319"/>
    </source>
</evidence>